<proteinExistence type="predicted"/>
<dbReference type="AlphaFoldDB" id="A0A382HHN2"/>
<dbReference type="EMBL" id="UINC01061040">
    <property type="protein sequence ID" value="SVB86183.1"/>
    <property type="molecule type" value="Genomic_DNA"/>
</dbReference>
<organism evidence="2">
    <name type="scientific">marine metagenome</name>
    <dbReference type="NCBI Taxonomy" id="408172"/>
    <lineage>
        <taxon>unclassified sequences</taxon>
        <taxon>metagenomes</taxon>
        <taxon>ecological metagenomes</taxon>
    </lineage>
</organism>
<gene>
    <name evidence="2" type="ORF">METZ01_LOCUS239037</name>
</gene>
<feature type="compositionally biased region" description="Basic and acidic residues" evidence="1">
    <location>
        <begin position="84"/>
        <end position="93"/>
    </location>
</feature>
<accession>A0A382HHN2</accession>
<evidence type="ECO:0000256" key="1">
    <source>
        <dbReference type="SAM" id="MobiDB-lite"/>
    </source>
</evidence>
<reference evidence="2" key="1">
    <citation type="submission" date="2018-05" db="EMBL/GenBank/DDBJ databases">
        <authorList>
            <person name="Lanie J.A."/>
            <person name="Ng W.-L."/>
            <person name="Kazmierczak K.M."/>
            <person name="Andrzejewski T.M."/>
            <person name="Davidsen T.M."/>
            <person name="Wayne K.J."/>
            <person name="Tettelin H."/>
            <person name="Glass J.I."/>
            <person name="Rusch D."/>
            <person name="Podicherti R."/>
            <person name="Tsui H.-C.T."/>
            <person name="Winkler M.E."/>
        </authorList>
    </citation>
    <scope>NUCLEOTIDE SEQUENCE</scope>
</reference>
<feature type="region of interest" description="Disordered" evidence="1">
    <location>
        <begin position="81"/>
        <end position="100"/>
    </location>
</feature>
<protein>
    <submittedName>
        <fullName evidence="2">Uncharacterized protein</fullName>
    </submittedName>
</protein>
<sequence>MDIVTWCNVPRYLHNDLPLGNPLGAPYDMEAQRQSIETALNLVETMNEPGVHVSNLSWPDGESWKPVYGRVTEANTEQLLQMGKENRARRAADKAQGLTR</sequence>
<name>A0A382HHN2_9ZZZZ</name>
<evidence type="ECO:0000313" key="2">
    <source>
        <dbReference type="EMBL" id="SVB86183.1"/>
    </source>
</evidence>